<evidence type="ECO:0008006" key="5">
    <source>
        <dbReference type="Google" id="ProtNLM"/>
    </source>
</evidence>
<gene>
    <name evidence="3" type="ORF">ACFOZ4_24275</name>
</gene>
<dbReference type="RefSeq" id="WP_253750449.1">
    <property type="nucleotide sequence ID" value="NZ_JAMZDZ010000001.1"/>
</dbReference>
<feature type="compositionally biased region" description="Polar residues" evidence="1">
    <location>
        <begin position="30"/>
        <end position="51"/>
    </location>
</feature>
<evidence type="ECO:0000256" key="2">
    <source>
        <dbReference type="SAM" id="SignalP"/>
    </source>
</evidence>
<proteinExistence type="predicted"/>
<feature type="region of interest" description="Disordered" evidence="1">
    <location>
        <begin position="25"/>
        <end position="68"/>
    </location>
</feature>
<name>A0ABV8LRR9_9ACTN</name>
<dbReference type="PROSITE" id="PS51257">
    <property type="entry name" value="PROKAR_LIPOPROTEIN"/>
    <property type="match status" value="1"/>
</dbReference>
<comment type="caution">
    <text evidence="3">The sequence shown here is derived from an EMBL/GenBank/DDBJ whole genome shotgun (WGS) entry which is preliminary data.</text>
</comment>
<organism evidence="3 4">
    <name type="scientific">Hamadaea flava</name>
    <dbReference type="NCBI Taxonomy" id="1742688"/>
    <lineage>
        <taxon>Bacteria</taxon>
        <taxon>Bacillati</taxon>
        <taxon>Actinomycetota</taxon>
        <taxon>Actinomycetes</taxon>
        <taxon>Micromonosporales</taxon>
        <taxon>Micromonosporaceae</taxon>
        <taxon>Hamadaea</taxon>
    </lineage>
</organism>
<evidence type="ECO:0000256" key="1">
    <source>
        <dbReference type="SAM" id="MobiDB-lite"/>
    </source>
</evidence>
<dbReference type="Proteomes" id="UP001595816">
    <property type="component" value="Unassembled WGS sequence"/>
</dbReference>
<keyword evidence="4" id="KW-1185">Reference proteome</keyword>
<feature type="signal peptide" evidence="2">
    <location>
        <begin position="1"/>
        <end position="18"/>
    </location>
</feature>
<evidence type="ECO:0000313" key="3">
    <source>
        <dbReference type="EMBL" id="MFC4133740.1"/>
    </source>
</evidence>
<reference evidence="4" key="1">
    <citation type="journal article" date="2019" name="Int. J. Syst. Evol. Microbiol.">
        <title>The Global Catalogue of Microorganisms (GCM) 10K type strain sequencing project: providing services to taxonomists for standard genome sequencing and annotation.</title>
        <authorList>
            <consortium name="The Broad Institute Genomics Platform"/>
            <consortium name="The Broad Institute Genome Sequencing Center for Infectious Disease"/>
            <person name="Wu L."/>
            <person name="Ma J."/>
        </authorList>
    </citation>
    <scope>NUCLEOTIDE SEQUENCE [LARGE SCALE GENOMIC DNA]</scope>
    <source>
        <strain evidence="4">CGMCC 4.7289</strain>
    </source>
</reference>
<accession>A0ABV8LRR9</accession>
<evidence type="ECO:0000313" key="4">
    <source>
        <dbReference type="Proteomes" id="UP001595816"/>
    </source>
</evidence>
<feature type="chain" id="PRO_5047303329" description="Lipoprotein" evidence="2">
    <location>
        <begin position="19"/>
        <end position="252"/>
    </location>
</feature>
<feature type="compositionally biased region" description="Low complexity" evidence="1">
    <location>
        <begin position="52"/>
        <end position="68"/>
    </location>
</feature>
<sequence length="252" mass="26469">MRLYATAATLLTALALLAGCQGTDDPSAAPSANTTVGPAATTSTEATPQPSTEATSTTGTTGCTPHGTVTGGDGDGVALQFMKAWLGCDTTKLKKLTSDAAYTQITKLGTPNIDMTWTKATCDGAAGSTYCTYRNKLGSDLIVRSRNDATDHAITEVRLDATVYYTDAEKYAREFLDAFVNHNKPRMLALSSQSVVDSVVTDAPPAGYTLTLSPDPHWVYTAQFTATGEYWIVTIHNPLGKAHAVTAFGNAG</sequence>
<protein>
    <recommendedName>
        <fullName evidence="5">Lipoprotein</fullName>
    </recommendedName>
</protein>
<dbReference type="EMBL" id="JBHSAY010000013">
    <property type="protein sequence ID" value="MFC4133740.1"/>
    <property type="molecule type" value="Genomic_DNA"/>
</dbReference>
<keyword evidence="2" id="KW-0732">Signal</keyword>